<dbReference type="GO" id="GO:0004222">
    <property type="term" value="F:metalloendopeptidase activity"/>
    <property type="evidence" value="ECO:0007669"/>
    <property type="project" value="InterPro"/>
</dbReference>
<dbReference type="GO" id="GO:0004176">
    <property type="term" value="F:ATP-dependent peptidase activity"/>
    <property type="evidence" value="ECO:0007669"/>
    <property type="project" value="InterPro"/>
</dbReference>
<dbReference type="FunFam" id="1.20.58.760:FF:000009">
    <property type="entry name" value="Translation initiation factor 3 subunit I"/>
    <property type="match status" value="1"/>
</dbReference>
<reference evidence="1" key="1">
    <citation type="submission" date="2014-05" db="EMBL/GenBank/DDBJ databases">
        <title>The transcriptome of the halophilic microalga Tetraselmis sp. GSL018 isolated from the Great Salt Lake, Utah.</title>
        <authorList>
            <person name="Jinkerson R.E."/>
            <person name="D'Adamo S."/>
            <person name="Posewitz M.C."/>
        </authorList>
    </citation>
    <scope>NUCLEOTIDE SEQUENCE</scope>
    <source>
        <strain evidence="1">GSL018</strain>
    </source>
</reference>
<name>A0A061RPP9_9CHLO</name>
<dbReference type="Gene3D" id="1.20.58.760">
    <property type="entry name" value="Peptidase M41"/>
    <property type="match status" value="1"/>
</dbReference>
<dbReference type="GO" id="GO:0006508">
    <property type="term" value="P:proteolysis"/>
    <property type="evidence" value="ECO:0007669"/>
    <property type="project" value="InterPro"/>
</dbReference>
<dbReference type="AlphaFoldDB" id="A0A061RPP9"/>
<organism evidence="1">
    <name type="scientific">Tetraselmis sp. GSL018</name>
    <dbReference type="NCBI Taxonomy" id="582737"/>
    <lineage>
        <taxon>Eukaryota</taxon>
        <taxon>Viridiplantae</taxon>
        <taxon>Chlorophyta</taxon>
        <taxon>core chlorophytes</taxon>
        <taxon>Chlorodendrophyceae</taxon>
        <taxon>Chlorodendrales</taxon>
        <taxon>Chlorodendraceae</taxon>
        <taxon>Tetraselmis</taxon>
    </lineage>
</organism>
<proteinExistence type="predicted"/>
<dbReference type="InterPro" id="IPR037219">
    <property type="entry name" value="Peptidase_M41-like"/>
</dbReference>
<protein>
    <recommendedName>
        <fullName evidence="2">Stress regulated protein</fullName>
    </recommendedName>
</protein>
<gene>
    <name evidence="1" type="ORF">TSPGSL018_30567</name>
</gene>
<dbReference type="PANTHER" id="PTHR33471">
    <property type="entry name" value="ATP-DEPENDENT ZINC METALLOPROTEASE-RELATED"/>
    <property type="match status" value="1"/>
</dbReference>
<accession>A0A061RPP9</accession>
<evidence type="ECO:0008006" key="2">
    <source>
        <dbReference type="Google" id="ProtNLM"/>
    </source>
</evidence>
<evidence type="ECO:0000313" key="1">
    <source>
        <dbReference type="EMBL" id="JAC72749.1"/>
    </source>
</evidence>
<dbReference type="PANTHER" id="PTHR33471:SF1">
    <property type="entry name" value="OS01G0382700 PROTEIN"/>
    <property type="match status" value="1"/>
</dbReference>
<dbReference type="GO" id="GO:0005524">
    <property type="term" value="F:ATP binding"/>
    <property type="evidence" value="ECO:0007669"/>
    <property type="project" value="InterPro"/>
</dbReference>
<dbReference type="EMBL" id="GBEZ01013212">
    <property type="protein sequence ID" value="JAC72749.1"/>
    <property type="molecule type" value="Transcribed_RNA"/>
</dbReference>
<sequence length="378" mass="41066">MPSYRSLPSTANTYLYSRFVSEIERMAPRASISRFRYAPSVPNNNLQMRRNRLRTRAATTETDKINHQASLNIEKALEYLDEYLKPLEGKPGVADENSAVALMEALTEAGTSRGFGGARQVPKKSYSLEELRINKIRPERLLSPEDKTLNKISDRLSLALAAGIGALAYGEHWSLSQFIGAAAAVAFGVVADQVAARGGVGALLLDTAGRTLSAEYRDRVSAHEAGHFLIAYLVGILPQAYTLSALEAFRRYGAFNVQAGTLFCDSAFQKEIASGRLSSGSLDKYTCVALAGVATEYLQFGVAEGGIGDVQQLDGLLKALKFTQAKADDEIRWAVLNTVTLLRRHEDIHRKLAEAMLRGASVGEGILIIERGLAAPED</sequence>
<dbReference type="SUPFAM" id="SSF140990">
    <property type="entry name" value="FtsH protease domain-like"/>
    <property type="match status" value="1"/>
</dbReference>